<dbReference type="Proteomes" id="UP000800200">
    <property type="component" value="Unassembled WGS sequence"/>
</dbReference>
<evidence type="ECO:0000313" key="2">
    <source>
        <dbReference type="Proteomes" id="UP000800200"/>
    </source>
</evidence>
<evidence type="ECO:0000313" key="1">
    <source>
        <dbReference type="EMBL" id="KAF2194505.1"/>
    </source>
</evidence>
<dbReference type="AlphaFoldDB" id="A0A6A6ETI8"/>
<sequence length="87" mass="9218">MAPGSVVFLNNVPGVGKLTIARVLKDELLGPTARLIDNHLLKDPAEAISPGQGPAYKALLADTRRVPLDCLEQKIIPSPEPLVIITG</sequence>
<keyword evidence="2" id="KW-1185">Reference proteome</keyword>
<accession>A0A6A6ETI8</accession>
<name>A0A6A6ETI8_9PEZI</name>
<proteinExistence type="predicted"/>
<gene>
    <name evidence="1" type="ORF">K469DRAFT_773937</name>
</gene>
<organism evidence="1 2">
    <name type="scientific">Zopfia rhizophila CBS 207.26</name>
    <dbReference type="NCBI Taxonomy" id="1314779"/>
    <lineage>
        <taxon>Eukaryota</taxon>
        <taxon>Fungi</taxon>
        <taxon>Dikarya</taxon>
        <taxon>Ascomycota</taxon>
        <taxon>Pezizomycotina</taxon>
        <taxon>Dothideomycetes</taxon>
        <taxon>Dothideomycetes incertae sedis</taxon>
        <taxon>Zopfiaceae</taxon>
        <taxon>Zopfia</taxon>
    </lineage>
</organism>
<reference evidence="1" key="1">
    <citation type="journal article" date="2020" name="Stud. Mycol.">
        <title>101 Dothideomycetes genomes: a test case for predicting lifestyles and emergence of pathogens.</title>
        <authorList>
            <person name="Haridas S."/>
            <person name="Albert R."/>
            <person name="Binder M."/>
            <person name="Bloem J."/>
            <person name="Labutti K."/>
            <person name="Salamov A."/>
            <person name="Andreopoulos B."/>
            <person name="Baker S."/>
            <person name="Barry K."/>
            <person name="Bills G."/>
            <person name="Bluhm B."/>
            <person name="Cannon C."/>
            <person name="Castanera R."/>
            <person name="Culley D."/>
            <person name="Daum C."/>
            <person name="Ezra D."/>
            <person name="Gonzalez J."/>
            <person name="Henrissat B."/>
            <person name="Kuo A."/>
            <person name="Liang C."/>
            <person name="Lipzen A."/>
            <person name="Lutzoni F."/>
            <person name="Magnuson J."/>
            <person name="Mondo S."/>
            <person name="Nolan M."/>
            <person name="Ohm R."/>
            <person name="Pangilinan J."/>
            <person name="Park H.-J."/>
            <person name="Ramirez L."/>
            <person name="Alfaro M."/>
            <person name="Sun H."/>
            <person name="Tritt A."/>
            <person name="Yoshinaga Y."/>
            <person name="Zwiers L.-H."/>
            <person name="Turgeon B."/>
            <person name="Goodwin S."/>
            <person name="Spatafora J."/>
            <person name="Crous P."/>
            <person name="Grigoriev I."/>
        </authorList>
    </citation>
    <scope>NUCLEOTIDE SEQUENCE</scope>
    <source>
        <strain evidence="1">CBS 207.26</strain>
    </source>
</reference>
<dbReference type="EMBL" id="ML994611">
    <property type="protein sequence ID" value="KAF2194505.1"/>
    <property type="molecule type" value="Genomic_DNA"/>
</dbReference>
<protein>
    <submittedName>
        <fullName evidence="1">Uncharacterized protein</fullName>
    </submittedName>
</protein>
<dbReference type="OrthoDB" id="5426988at2759"/>